<protein>
    <submittedName>
        <fullName evidence="1">Uncharacterized protein</fullName>
    </submittedName>
</protein>
<reference evidence="2" key="2">
    <citation type="submission" date="2006-09" db="EMBL/GenBank/DDBJ databases">
        <title>The genome sequence of Plasmodium falciparum Dd2.</title>
        <authorList>
            <consortium name="The Broad Institute Genome Sequencing Platform"/>
            <person name="Birren B."/>
            <person name="Lander E."/>
            <person name="Galagan J."/>
            <person name="Nusbaum C."/>
            <person name="Devon K."/>
            <person name="Henn M."/>
            <person name="Jaffe D."/>
            <person name="Butler J."/>
            <person name="Alvarez P."/>
            <person name="Gnerre S."/>
            <person name="Grabherr M."/>
            <person name="Kleber M."/>
            <person name="Mauceli E."/>
            <person name="Brockman W."/>
            <person name="MacCallum I.A."/>
            <person name="Rounsley S."/>
            <person name="Young S."/>
            <person name="LaButti K."/>
            <person name="Pushparaj V."/>
            <person name="DeCaprio D."/>
            <person name="Crawford M."/>
            <person name="Koehrsen M."/>
            <person name="Engels R."/>
            <person name="Montgomery P."/>
            <person name="Pearson M."/>
            <person name="Howarth C."/>
            <person name="Larson L."/>
            <person name="Luoma S."/>
            <person name="White J."/>
            <person name="Kodira C."/>
            <person name="Zeng Q."/>
            <person name="O'Leary S."/>
            <person name="Yandava C."/>
            <person name="Alvarado L."/>
            <person name="Wirth D."/>
            <person name="Volkman S."/>
            <person name="Hartl D."/>
        </authorList>
    </citation>
    <scope>NUCLEOTIDE SEQUENCE [LARGE SCALE GENOMIC DNA]</scope>
</reference>
<reference evidence="2" key="1">
    <citation type="submission" date="2006-09" db="EMBL/GenBank/DDBJ databases">
        <title>Annotation of Plasmodium falciparum Dd2.</title>
        <authorList>
            <consortium name="The Broad Institute Genome Sequencing Platform"/>
            <person name="Volkman S.K."/>
            <person name="Neafsey D.E."/>
            <person name="Dash A.P."/>
            <person name="Chitnis C.E."/>
            <person name="Hartl D.L."/>
            <person name="Young S.K."/>
            <person name="Zeng Q."/>
            <person name="Koehrsen M."/>
            <person name="Alvarado L."/>
            <person name="Berlin A."/>
            <person name="Borenstein D."/>
            <person name="Chapman S.B."/>
            <person name="Chen Z."/>
            <person name="Engels R."/>
            <person name="Freedman E."/>
            <person name="Gellesch M."/>
            <person name="Goldberg J."/>
            <person name="Griggs A."/>
            <person name="Gujja S."/>
            <person name="Heilman E.R."/>
            <person name="Heiman D.I."/>
            <person name="Howarth C."/>
            <person name="Jen D."/>
            <person name="Larson L."/>
            <person name="Mehta T."/>
            <person name="Neiman D."/>
            <person name="Park D."/>
            <person name="Pearson M."/>
            <person name="Roberts A."/>
            <person name="Saif S."/>
            <person name="Shea T."/>
            <person name="Shenoy N."/>
            <person name="Sisk P."/>
            <person name="Stolte C."/>
            <person name="Sykes S."/>
            <person name="Walk T."/>
            <person name="White J."/>
            <person name="Yandava C."/>
            <person name="Haas B."/>
            <person name="Henn M.R."/>
            <person name="Nusbaum C."/>
            <person name="Birren B."/>
        </authorList>
    </citation>
    <scope>NUCLEOTIDE SEQUENCE [LARGE SCALE GENOMIC DNA]</scope>
</reference>
<dbReference type="EMBL" id="GG702398">
    <property type="protein sequence ID" value="KOB89415.1"/>
    <property type="molecule type" value="Genomic_DNA"/>
</dbReference>
<organism evidence="1 2">
    <name type="scientific">Plasmodium falciparum (isolate Dd2)</name>
    <dbReference type="NCBI Taxonomy" id="57267"/>
    <lineage>
        <taxon>Eukaryota</taxon>
        <taxon>Sar</taxon>
        <taxon>Alveolata</taxon>
        <taxon>Apicomplexa</taxon>
        <taxon>Aconoidasida</taxon>
        <taxon>Haemosporida</taxon>
        <taxon>Plasmodiidae</taxon>
        <taxon>Plasmodium</taxon>
        <taxon>Plasmodium (Laverania)</taxon>
    </lineage>
</organism>
<sequence length="92" mass="11015">MEYPYIYKQKAKSSPPLDYKNIDVICGDNSNNSNVQRHNSRLPHRNYAFTDASERSSLRRYELPFKRYRHMNFSTQKINLRENIRLNNCSSL</sequence>
<evidence type="ECO:0000313" key="2">
    <source>
        <dbReference type="Proteomes" id="UP000054282"/>
    </source>
</evidence>
<dbReference type="KEGG" id="pfd:PFDG_04964"/>
<evidence type="ECO:0000313" key="1">
    <source>
        <dbReference type="EMBL" id="KOB89415.1"/>
    </source>
</evidence>
<accession>A0A0L7MA05</accession>
<dbReference type="Proteomes" id="UP000054282">
    <property type="component" value="Unassembled WGS sequence"/>
</dbReference>
<name>A0A0L7MA05_PLAF4</name>
<gene>
    <name evidence="1" type="ORF">PFDG_04964</name>
</gene>
<dbReference type="AlphaFoldDB" id="A0A0L7MA05"/>
<proteinExistence type="predicted"/>